<evidence type="ECO:0000313" key="2">
    <source>
        <dbReference type="EMBL" id="MDC5741425.1"/>
    </source>
</evidence>
<name>A0ABT5GW59_9VIBR</name>
<organism evidence="2 3">
    <name type="scientific">Vibrio europaeus</name>
    <dbReference type="NCBI Taxonomy" id="300876"/>
    <lineage>
        <taxon>Bacteria</taxon>
        <taxon>Pseudomonadati</taxon>
        <taxon>Pseudomonadota</taxon>
        <taxon>Gammaproteobacteria</taxon>
        <taxon>Vibrionales</taxon>
        <taxon>Vibrionaceae</taxon>
        <taxon>Vibrio</taxon>
        <taxon>Vibrio oreintalis group</taxon>
    </lineage>
</organism>
<dbReference type="Proteomes" id="UP001150001">
    <property type="component" value="Unassembled WGS sequence"/>
</dbReference>
<comment type="caution">
    <text evidence="2">The sequence shown here is derived from an EMBL/GenBank/DDBJ whole genome shotgun (WGS) entry which is preliminary data.</text>
</comment>
<feature type="domain" description="GmrSD restriction endonucleases C-terminal" evidence="1">
    <location>
        <begin position="14"/>
        <end position="90"/>
    </location>
</feature>
<keyword evidence="2" id="KW-0255">Endonuclease</keyword>
<dbReference type="EMBL" id="JAPFIT010000018">
    <property type="protein sequence ID" value="MDC5741425.1"/>
    <property type="molecule type" value="Genomic_DNA"/>
</dbReference>
<evidence type="ECO:0000259" key="1">
    <source>
        <dbReference type="Pfam" id="PF07510"/>
    </source>
</evidence>
<reference evidence="2" key="1">
    <citation type="submission" date="2022-11" db="EMBL/GenBank/DDBJ databases">
        <title>Role of the vibriolysin VemA secreted by the emergent pathogen Vibrio europaeus in the colonization of Manila clam mucus.</title>
        <authorList>
            <person name="Martinez C."/>
            <person name="Rodriguez S."/>
            <person name="Vences A."/>
            <person name="Barja J.L."/>
            <person name="Toranzo A.E."/>
            <person name="Dubert J."/>
        </authorList>
    </citation>
    <scope>NUCLEOTIDE SEQUENCE</scope>
    <source>
        <strain evidence="2">3454</strain>
    </source>
</reference>
<dbReference type="Pfam" id="PF07510">
    <property type="entry name" value="GmrSD_C"/>
    <property type="match status" value="1"/>
</dbReference>
<dbReference type="GO" id="GO:0004519">
    <property type="term" value="F:endonuclease activity"/>
    <property type="evidence" value="ECO:0007669"/>
    <property type="project" value="UniProtKB-KW"/>
</dbReference>
<keyword evidence="2" id="KW-0540">Nuclease</keyword>
<dbReference type="InterPro" id="IPR011089">
    <property type="entry name" value="GmrSD_C"/>
</dbReference>
<sequence>MGKNELGKHFDDFQFSFRTSVEHNFPQTDPSGAKKMEDADRFGNLCLISPSSNSRLSNYSPQDKKKFYQENNRAESLKQAIMMSYDEWGPSGVGRENIHNNEKVMVSVLCGQ</sequence>
<protein>
    <submittedName>
        <fullName evidence="2">HNH endonuclease family protein</fullName>
    </submittedName>
</protein>
<keyword evidence="3" id="KW-1185">Reference proteome</keyword>
<evidence type="ECO:0000313" key="3">
    <source>
        <dbReference type="Proteomes" id="UP001150001"/>
    </source>
</evidence>
<accession>A0ABT5GW59</accession>
<proteinExistence type="predicted"/>
<gene>
    <name evidence="2" type="ORF">OPW20_15245</name>
</gene>
<keyword evidence="2" id="KW-0378">Hydrolase</keyword>
<dbReference type="RefSeq" id="WP_242423043.1">
    <property type="nucleotide sequence ID" value="NZ_JAPFIM010000026.1"/>
</dbReference>